<dbReference type="InterPro" id="IPR001852">
    <property type="entry name" value="PdxS/SNZ"/>
</dbReference>
<comment type="function">
    <text evidence="3">Catalyzes the formation of pyridoxal 5'-phosphate from ribose 5-phosphate (RBP), glyceraldehyde 3-phosphate (G3P) and ammonia. The ammonia is provided by PDX2. Can also use ribulose 5-phosphate and dihydroxyacetone phosphate as substrates, resulting from enzyme-catalyzed isomerization of RBP and G3P, respectively. Also plays an indirect role in resistance to singlet oxygen-generating photosensitizers.</text>
</comment>
<dbReference type="GO" id="GO:0006520">
    <property type="term" value="P:amino acid metabolic process"/>
    <property type="evidence" value="ECO:0007669"/>
    <property type="project" value="TreeGrafter"/>
</dbReference>
<protein>
    <recommendedName>
        <fullName evidence="5">PdxS/SNZ N-terminal domain-containing protein</fullName>
    </recommendedName>
</protein>
<accession>A0AAV2FWD8</accession>
<sequence length="138" mass="15971">MSNPQLIKEIKQAVTILVMAKARIGHFVEAQILEAIIIDYVDESEVMTLTDNRLKISFQFQWSSLQRRRFIQGELILLMLRRFKRQPTSLNDAVLSKSYYLLERCRSLLLSAVLCFMSKSCIVYLSKLPNKASMVLVL</sequence>
<keyword evidence="7" id="KW-1185">Reference proteome</keyword>
<gene>
    <name evidence="6" type="ORF">LTRI10_LOCUS42316</name>
</gene>
<dbReference type="EMBL" id="OZ034820">
    <property type="protein sequence ID" value="CAL1402307.1"/>
    <property type="molecule type" value="Genomic_DNA"/>
</dbReference>
<dbReference type="SUPFAM" id="SSF110399">
    <property type="entry name" value="ThiG-like"/>
    <property type="match status" value="1"/>
</dbReference>
<feature type="domain" description="PdxS/SNZ N-terminal" evidence="5">
    <location>
        <begin position="1"/>
        <end position="57"/>
    </location>
</feature>
<dbReference type="PANTHER" id="PTHR31829:SF0">
    <property type="entry name" value="PYRIDOXAL 5'-PHOSPHATE SYNTHASE SUBUNIT SNZ1-RELATED"/>
    <property type="match status" value="1"/>
</dbReference>
<dbReference type="InterPro" id="IPR033755">
    <property type="entry name" value="PdxS/SNZ_N"/>
</dbReference>
<evidence type="ECO:0000313" key="6">
    <source>
        <dbReference type="EMBL" id="CAL1402307.1"/>
    </source>
</evidence>
<dbReference type="GO" id="GO:0016843">
    <property type="term" value="F:amine-lyase activity"/>
    <property type="evidence" value="ECO:0007669"/>
    <property type="project" value="TreeGrafter"/>
</dbReference>
<keyword evidence="2" id="KW-0456">Lyase</keyword>
<dbReference type="GO" id="GO:0042823">
    <property type="term" value="P:pyridoxal phosphate biosynthetic process"/>
    <property type="evidence" value="ECO:0007669"/>
    <property type="project" value="InterPro"/>
</dbReference>
<reference evidence="6 7" key="1">
    <citation type="submission" date="2024-04" db="EMBL/GenBank/DDBJ databases">
        <authorList>
            <person name="Fracassetti M."/>
        </authorList>
    </citation>
    <scope>NUCLEOTIDE SEQUENCE [LARGE SCALE GENOMIC DNA]</scope>
</reference>
<dbReference type="InterPro" id="IPR013785">
    <property type="entry name" value="Aldolase_TIM"/>
</dbReference>
<evidence type="ECO:0000259" key="5">
    <source>
        <dbReference type="Pfam" id="PF01680"/>
    </source>
</evidence>
<evidence type="ECO:0000256" key="2">
    <source>
        <dbReference type="ARBA" id="ARBA00023239"/>
    </source>
</evidence>
<evidence type="ECO:0000256" key="1">
    <source>
        <dbReference type="ARBA" id="ARBA00007281"/>
    </source>
</evidence>
<dbReference type="Pfam" id="PF01680">
    <property type="entry name" value="SOR_SNZ"/>
    <property type="match status" value="1"/>
</dbReference>
<comment type="similarity">
    <text evidence="1 4">Belongs to the PdxS/SNZ family.</text>
</comment>
<dbReference type="PROSITE" id="PS51129">
    <property type="entry name" value="PDXS_SNZ_2"/>
    <property type="match status" value="1"/>
</dbReference>
<dbReference type="Proteomes" id="UP001497516">
    <property type="component" value="Chromosome 7"/>
</dbReference>
<evidence type="ECO:0000256" key="3">
    <source>
        <dbReference type="ARBA" id="ARBA00037142"/>
    </source>
</evidence>
<dbReference type="PANTHER" id="PTHR31829">
    <property type="entry name" value="PYRIDOXAL 5'-PHOSPHATE SYNTHASE SUBUNIT SNZ1-RELATED"/>
    <property type="match status" value="1"/>
</dbReference>
<dbReference type="Gene3D" id="3.20.20.70">
    <property type="entry name" value="Aldolase class I"/>
    <property type="match status" value="1"/>
</dbReference>
<proteinExistence type="inferred from homology"/>
<evidence type="ECO:0000256" key="4">
    <source>
        <dbReference type="PROSITE-ProRule" id="PRU00481"/>
    </source>
</evidence>
<dbReference type="GO" id="GO:0008615">
    <property type="term" value="P:pyridoxine biosynthetic process"/>
    <property type="evidence" value="ECO:0007669"/>
    <property type="project" value="TreeGrafter"/>
</dbReference>
<evidence type="ECO:0000313" key="7">
    <source>
        <dbReference type="Proteomes" id="UP001497516"/>
    </source>
</evidence>
<organism evidence="6 7">
    <name type="scientific">Linum trigynum</name>
    <dbReference type="NCBI Taxonomy" id="586398"/>
    <lineage>
        <taxon>Eukaryota</taxon>
        <taxon>Viridiplantae</taxon>
        <taxon>Streptophyta</taxon>
        <taxon>Embryophyta</taxon>
        <taxon>Tracheophyta</taxon>
        <taxon>Spermatophyta</taxon>
        <taxon>Magnoliopsida</taxon>
        <taxon>eudicotyledons</taxon>
        <taxon>Gunneridae</taxon>
        <taxon>Pentapetalae</taxon>
        <taxon>rosids</taxon>
        <taxon>fabids</taxon>
        <taxon>Malpighiales</taxon>
        <taxon>Linaceae</taxon>
        <taxon>Linum</taxon>
    </lineage>
</organism>
<name>A0AAV2FWD8_9ROSI</name>
<dbReference type="AlphaFoldDB" id="A0AAV2FWD8"/>